<dbReference type="Proteomes" id="UP000574369">
    <property type="component" value="Unassembled WGS sequence"/>
</dbReference>
<keyword evidence="3" id="KW-1185">Reference proteome</keyword>
<dbReference type="PANTHER" id="PTHR34818:SF1">
    <property type="entry name" value="PROTEIN BLI-3"/>
    <property type="match status" value="1"/>
</dbReference>
<evidence type="ECO:0000313" key="3">
    <source>
        <dbReference type="Proteomes" id="UP000574369"/>
    </source>
</evidence>
<proteinExistence type="predicted"/>
<dbReference type="RefSeq" id="WP_088453557.1">
    <property type="nucleotide sequence ID" value="NZ_JACHXO010000008.1"/>
</dbReference>
<dbReference type="EMBL" id="JACHXO010000008">
    <property type="protein sequence ID" value="MBB3196552.1"/>
    <property type="molecule type" value="Genomic_DNA"/>
</dbReference>
<dbReference type="InterPro" id="IPR012349">
    <property type="entry name" value="Split_barrel_FMN-bd"/>
</dbReference>
<gene>
    <name evidence="2" type="ORF">FHS28_003974</name>
</gene>
<evidence type="ECO:0000313" key="2">
    <source>
        <dbReference type="EMBL" id="MBB3196552.1"/>
    </source>
</evidence>
<dbReference type="PANTHER" id="PTHR34818">
    <property type="entry name" value="PROTEIN BLI-3"/>
    <property type="match status" value="1"/>
</dbReference>
<organism evidence="2 3">
    <name type="scientific">Roseateles terrae</name>
    <dbReference type="NCBI Taxonomy" id="431060"/>
    <lineage>
        <taxon>Bacteria</taxon>
        <taxon>Pseudomonadati</taxon>
        <taxon>Pseudomonadota</taxon>
        <taxon>Betaproteobacteria</taxon>
        <taxon>Burkholderiales</taxon>
        <taxon>Sphaerotilaceae</taxon>
        <taxon>Roseateles</taxon>
    </lineage>
</organism>
<feature type="domain" description="General stress protein FMN-binding split barrel" evidence="1">
    <location>
        <begin position="14"/>
        <end position="163"/>
    </location>
</feature>
<comment type="caution">
    <text evidence="2">The sequence shown here is derived from an EMBL/GenBank/DDBJ whole genome shotgun (WGS) entry which is preliminary data.</text>
</comment>
<evidence type="ECO:0000259" key="1">
    <source>
        <dbReference type="Pfam" id="PF16242"/>
    </source>
</evidence>
<dbReference type="Pfam" id="PF16242">
    <property type="entry name" value="Pyrid_ox_like"/>
    <property type="match status" value="1"/>
</dbReference>
<dbReference type="InterPro" id="IPR038725">
    <property type="entry name" value="YdaG_split_barrel_FMN-bd"/>
</dbReference>
<accession>A0ABR6GWR8</accession>
<protein>
    <submittedName>
        <fullName evidence="2">General stress protein 26</fullName>
    </submittedName>
</protein>
<dbReference type="SUPFAM" id="SSF50475">
    <property type="entry name" value="FMN-binding split barrel"/>
    <property type="match status" value="1"/>
</dbReference>
<dbReference type="InterPro" id="IPR052917">
    <property type="entry name" value="Stress-Dev_Protein"/>
</dbReference>
<sequence>MSVSSTTTPANEADRRHKLWDLIKDTRFAMFTTRHANGHLHSRPMTTQNRSVDEDDTLWFFMSRSGDPVADIQNDAVVNVSYANTDSDSYVSVSGRASLNEDRQRREKLWNKAAEAWFPKGIDDPDVALVQVKITHAHYWDVKASKLTQLYEMAKAVVTGEQPKKLGESGEVRMNAG</sequence>
<name>A0ABR6GWR8_9BURK</name>
<dbReference type="Gene3D" id="2.30.110.10">
    <property type="entry name" value="Electron Transport, Fmn-binding Protein, Chain A"/>
    <property type="match status" value="1"/>
</dbReference>
<reference evidence="2 3" key="1">
    <citation type="submission" date="2020-08" db="EMBL/GenBank/DDBJ databases">
        <title>Genomic Encyclopedia of Type Strains, Phase III (KMG-III): the genomes of soil and plant-associated and newly described type strains.</title>
        <authorList>
            <person name="Whitman W."/>
        </authorList>
    </citation>
    <scope>NUCLEOTIDE SEQUENCE [LARGE SCALE GENOMIC DNA]</scope>
    <source>
        <strain evidence="2 3">CECT 7247</strain>
    </source>
</reference>